<dbReference type="GO" id="GO:0030527">
    <property type="term" value="F:structural constituent of chromatin"/>
    <property type="evidence" value="ECO:0007669"/>
    <property type="project" value="InterPro"/>
</dbReference>
<dbReference type="Pfam" id="PF00216">
    <property type="entry name" value="Bac_DNA_binding"/>
    <property type="match status" value="1"/>
</dbReference>
<dbReference type="SMART" id="SM00411">
    <property type="entry name" value="BHL"/>
    <property type="match status" value="1"/>
</dbReference>
<accession>A0A174BPM8</accession>
<dbReference type="GO" id="GO:0003677">
    <property type="term" value="F:DNA binding"/>
    <property type="evidence" value="ECO:0007669"/>
    <property type="project" value="UniProtKB-KW"/>
</dbReference>
<protein>
    <submittedName>
        <fullName evidence="6">HU family DNA-binding protein</fullName>
    </submittedName>
    <submittedName>
        <fullName evidence="4">Histone-like protein</fullName>
    </submittedName>
</protein>
<comment type="caution">
    <text evidence="6">The sequence shown here is derived from an EMBL/GenBank/DDBJ whole genome shotgun (WGS) entry which is preliminary data.</text>
</comment>
<dbReference type="EMBL" id="CYYK01000004">
    <property type="protein sequence ID" value="CUO02557.1"/>
    <property type="molecule type" value="Genomic_DNA"/>
</dbReference>
<evidence type="ECO:0000256" key="3">
    <source>
        <dbReference type="RuleBase" id="RU003939"/>
    </source>
</evidence>
<evidence type="ECO:0000313" key="6">
    <source>
        <dbReference type="EMBL" id="RHD75048.1"/>
    </source>
</evidence>
<evidence type="ECO:0000313" key="7">
    <source>
        <dbReference type="Proteomes" id="UP000095455"/>
    </source>
</evidence>
<organism evidence="6 8">
    <name type="scientific">Parabacteroides distasonis</name>
    <dbReference type="NCBI Taxonomy" id="823"/>
    <lineage>
        <taxon>Bacteria</taxon>
        <taxon>Pseudomonadati</taxon>
        <taxon>Bacteroidota</taxon>
        <taxon>Bacteroidia</taxon>
        <taxon>Bacteroidales</taxon>
        <taxon>Tannerellaceae</taxon>
        <taxon>Parabacteroides</taxon>
    </lineage>
</organism>
<dbReference type="Proteomes" id="UP000284660">
    <property type="component" value="Unassembled WGS sequence"/>
</dbReference>
<dbReference type="EMBL" id="WKMO01000003">
    <property type="protein sequence ID" value="MSB72598.1"/>
    <property type="molecule type" value="Genomic_DNA"/>
</dbReference>
<dbReference type="EMBL" id="QSJN01000005">
    <property type="protein sequence ID" value="RHD75048.1"/>
    <property type="molecule type" value="Genomic_DNA"/>
</dbReference>
<name>A0A174BPM8_PARDI</name>
<dbReference type="Gene3D" id="4.10.520.10">
    <property type="entry name" value="IHF-like DNA-binding proteins"/>
    <property type="match status" value="1"/>
</dbReference>
<keyword evidence="2 6" id="KW-0238">DNA-binding</keyword>
<dbReference type="OrthoDB" id="1095660at2"/>
<dbReference type="PANTHER" id="PTHR33175:SF2">
    <property type="entry name" value="INTEGRATION HOST FACTOR SUBUNIT ALPHA"/>
    <property type="match status" value="1"/>
</dbReference>
<sequence>MNKSQLIEELSKRVGNDKEEIRYILEELNNIILEKTRAGEKVCIQGFGVYTPRLQTSRLARNPKSGETLMLIPRTIVHFKCAPNLLKEINK</sequence>
<reference evidence="5 9" key="3">
    <citation type="journal article" date="2019" name="Nat. Med.">
        <title>A library of human gut bacterial isolates paired with longitudinal multiomics data enables mechanistic microbiome research.</title>
        <authorList>
            <person name="Poyet M."/>
            <person name="Groussin M."/>
            <person name="Gibbons S.M."/>
            <person name="Avila-Pacheco J."/>
            <person name="Jiang X."/>
            <person name="Kearney S.M."/>
            <person name="Perrotta A.R."/>
            <person name="Berdy B."/>
            <person name="Zhao S."/>
            <person name="Lieberman T.D."/>
            <person name="Swanson P.K."/>
            <person name="Smith M."/>
            <person name="Roesemann S."/>
            <person name="Alexander J.E."/>
            <person name="Rich S.A."/>
            <person name="Livny J."/>
            <person name="Vlamakis H."/>
            <person name="Clish C."/>
            <person name="Bullock K."/>
            <person name="Deik A."/>
            <person name="Scott J."/>
            <person name="Pierce K.A."/>
            <person name="Xavier R.J."/>
            <person name="Alm E.J."/>
        </authorList>
    </citation>
    <scope>NUCLEOTIDE SEQUENCE [LARGE SCALE GENOMIC DNA]</scope>
    <source>
        <strain evidence="5 9">BIOML-A20</strain>
    </source>
</reference>
<dbReference type="InterPro" id="IPR010992">
    <property type="entry name" value="IHF-like_DNA-bd_dom_sf"/>
</dbReference>
<dbReference type="SUPFAM" id="SSF47729">
    <property type="entry name" value="IHF-like DNA-binding proteins"/>
    <property type="match status" value="1"/>
</dbReference>
<dbReference type="InterPro" id="IPR000119">
    <property type="entry name" value="Hist_DNA-bd"/>
</dbReference>
<evidence type="ECO:0000313" key="8">
    <source>
        <dbReference type="Proteomes" id="UP000284660"/>
    </source>
</evidence>
<dbReference type="Proteomes" id="UP000095455">
    <property type="component" value="Unassembled WGS sequence"/>
</dbReference>
<evidence type="ECO:0000313" key="5">
    <source>
        <dbReference type="EMBL" id="MSB72598.1"/>
    </source>
</evidence>
<evidence type="ECO:0000313" key="4">
    <source>
        <dbReference type="EMBL" id="CUO02557.1"/>
    </source>
</evidence>
<dbReference type="GO" id="GO:0005829">
    <property type="term" value="C:cytosol"/>
    <property type="evidence" value="ECO:0007669"/>
    <property type="project" value="TreeGrafter"/>
</dbReference>
<gene>
    <name evidence="4" type="primary">hup_2</name>
    <name evidence="6" type="ORF">DW782_10285</name>
    <name evidence="4" type="ORF">ERS852380_01440</name>
    <name evidence="5" type="ORF">GKD70_04720</name>
</gene>
<proteinExistence type="inferred from homology"/>
<dbReference type="PANTHER" id="PTHR33175">
    <property type="entry name" value="DNA-BINDING PROTEIN HU"/>
    <property type="match status" value="1"/>
</dbReference>
<evidence type="ECO:0000313" key="9">
    <source>
        <dbReference type="Proteomes" id="UP000441609"/>
    </source>
</evidence>
<reference evidence="4 7" key="1">
    <citation type="submission" date="2015-09" db="EMBL/GenBank/DDBJ databases">
        <authorList>
            <consortium name="Pathogen Informatics"/>
        </authorList>
    </citation>
    <scope>NUCLEOTIDE SEQUENCE [LARGE SCALE GENOMIC DNA]</scope>
    <source>
        <strain evidence="4 7">2789STDY5608822</strain>
    </source>
</reference>
<evidence type="ECO:0000256" key="2">
    <source>
        <dbReference type="ARBA" id="ARBA00023125"/>
    </source>
</evidence>
<dbReference type="AlphaFoldDB" id="A0A174BPM8"/>
<dbReference type="RefSeq" id="WP_005861129.1">
    <property type="nucleotide sequence ID" value="NZ_BQOC01000005.1"/>
</dbReference>
<reference evidence="6 8" key="2">
    <citation type="submission" date="2018-08" db="EMBL/GenBank/DDBJ databases">
        <title>A genome reference for cultivated species of the human gut microbiota.</title>
        <authorList>
            <person name="Zou Y."/>
            <person name="Xue W."/>
            <person name="Luo G."/>
        </authorList>
    </citation>
    <scope>NUCLEOTIDE SEQUENCE [LARGE SCALE GENOMIC DNA]</scope>
    <source>
        <strain evidence="6 8">AM30-4</strain>
    </source>
</reference>
<dbReference type="Proteomes" id="UP000441609">
    <property type="component" value="Unassembled WGS sequence"/>
</dbReference>
<evidence type="ECO:0000256" key="1">
    <source>
        <dbReference type="ARBA" id="ARBA00010529"/>
    </source>
</evidence>
<comment type="similarity">
    <text evidence="1 3">Belongs to the bacterial histone-like protein family.</text>
</comment>